<reference evidence="4 5" key="1">
    <citation type="journal article" date="2015" name="Microbiome">
        <title>Genomic resolution of linkages in carbon, nitrogen, and sulfur cycling among widespread estuary sediment bacteria.</title>
        <authorList>
            <person name="Baker B.J."/>
            <person name="Lazar C.S."/>
            <person name="Teske A.P."/>
            <person name="Dick G.J."/>
        </authorList>
    </citation>
    <scope>NUCLEOTIDE SEQUENCE [LARGE SCALE GENOMIC DNA]</scope>
    <source>
        <strain evidence="4">DG_78</strain>
    </source>
</reference>
<dbReference type="InterPro" id="IPR032095">
    <property type="entry name" value="Sacchrp_dh-like_C"/>
</dbReference>
<dbReference type="PANTHER" id="PTHR11133:SF22">
    <property type="entry name" value="ALPHA-AMINOADIPIC SEMIALDEHYDE SYNTHASE, MITOCHONDRIAL"/>
    <property type="match status" value="1"/>
</dbReference>
<dbReference type="SUPFAM" id="SSF51735">
    <property type="entry name" value="NAD(P)-binding Rossmann-fold domains"/>
    <property type="match status" value="1"/>
</dbReference>
<sequence>MNICVVGAGMQGSVIAQDLVCAEHKVTVLDNNITYLRQLKKIVNVRAQQFDVKSKVKFIRLIQKFDIVVGALPAALGFYTMDCCLKAGVDLIDLSYSPEDPFTFHEKAQQARIKIVPDAGFAPGLSNILIGEAYQQLEGFDTVRVLVGGIPQSPQPPFNYNMTWSLDDLIEAYTRPARIVRNYKITQIKPLSGIEEFAVPKIGRLECFHTDGLRTLLRTMKNVKNMEEKTIRYPGHAHLFQTILECGFFSDLLVPCNRRLVKLRDVNLEFLRNLLSKGDKKDVTILIIELEKNGTKKRLSCVDYYDGKNNITSMARMTAYTGSVITQCIKNYPHFGVIPPEYLGMEKNICQFIKSELRKRNIIINKK</sequence>
<evidence type="ECO:0000259" key="2">
    <source>
        <dbReference type="Pfam" id="PF03435"/>
    </source>
</evidence>
<dbReference type="SUPFAM" id="SSF55347">
    <property type="entry name" value="Glyceraldehyde-3-phosphate dehydrogenase-like, C-terminal domain"/>
    <property type="match status" value="1"/>
</dbReference>
<gene>
    <name evidence="4" type="ORF">AMJ52_06360</name>
</gene>
<dbReference type="GO" id="GO:0016491">
    <property type="term" value="F:oxidoreductase activity"/>
    <property type="evidence" value="ECO:0007669"/>
    <property type="project" value="UniProtKB-KW"/>
</dbReference>
<dbReference type="AlphaFoldDB" id="A0A0S7YDG7"/>
<dbReference type="InterPro" id="IPR005097">
    <property type="entry name" value="Sacchrp_dh_NADP-bd"/>
</dbReference>
<dbReference type="InterPro" id="IPR036291">
    <property type="entry name" value="NAD(P)-bd_dom_sf"/>
</dbReference>
<evidence type="ECO:0000256" key="1">
    <source>
        <dbReference type="ARBA" id="ARBA00023002"/>
    </source>
</evidence>
<feature type="domain" description="Saccharopine dehydrogenase-like C-terminal" evidence="3">
    <location>
        <begin position="120"/>
        <end position="361"/>
    </location>
</feature>
<dbReference type="Pfam" id="PF03435">
    <property type="entry name" value="Sacchrp_dh_NADP"/>
    <property type="match status" value="1"/>
</dbReference>
<organism evidence="4 5">
    <name type="scientific">candidate division TA06 bacterium DG_78</name>
    <dbReference type="NCBI Taxonomy" id="1703772"/>
    <lineage>
        <taxon>Bacteria</taxon>
        <taxon>Bacteria division TA06</taxon>
    </lineage>
</organism>
<accession>A0A0S7YDG7</accession>
<keyword evidence="1" id="KW-0560">Oxidoreductase</keyword>
<dbReference type="Pfam" id="PF16653">
    <property type="entry name" value="Sacchrp_dh_C"/>
    <property type="match status" value="1"/>
</dbReference>
<evidence type="ECO:0008006" key="6">
    <source>
        <dbReference type="Google" id="ProtNLM"/>
    </source>
</evidence>
<evidence type="ECO:0000259" key="3">
    <source>
        <dbReference type="Pfam" id="PF16653"/>
    </source>
</evidence>
<dbReference type="PANTHER" id="PTHR11133">
    <property type="entry name" value="SACCHAROPINE DEHYDROGENASE"/>
    <property type="match status" value="1"/>
</dbReference>
<feature type="domain" description="Saccharopine dehydrogenase NADP binding" evidence="2">
    <location>
        <begin position="3"/>
        <end position="114"/>
    </location>
</feature>
<dbReference type="EMBL" id="LJNI01000075">
    <property type="protein sequence ID" value="KPJ72427.1"/>
    <property type="molecule type" value="Genomic_DNA"/>
</dbReference>
<protein>
    <recommendedName>
        <fullName evidence="6">Saccharopine dehydrogenase</fullName>
    </recommendedName>
</protein>
<comment type="caution">
    <text evidence="4">The sequence shown here is derived from an EMBL/GenBank/DDBJ whole genome shotgun (WGS) entry which is preliminary data.</text>
</comment>
<dbReference type="Gene3D" id="3.40.50.720">
    <property type="entry name" value="NAD(P)-binding Rossmann-like Domain"/>
    <property type="match status" value="1"/>
</dbReference>
<dbReference type="InterPro" id="IPR051168">
    <property type="entry name" value="AASS"/>
</dbReference>
<dbReference type="Proteomes" id="UP000051012">
    <property type="component" value="Unassembled WGS sequence"/>
</dbReference>
<name>A0A0S7YDG7_UNCT6</name>
<evidence type="ECO:0000313" key="5">
    <source>
        <dbReference type="Proteomes" id="UP000051012"/>
    </source>
</evidence>
<evidence type="ECO:0000313" key="4">
    <source>
        <dbReference type="EMBL" id="KPJ72427.1"/>
    </source>
</evidence>
<proteinExistence type="predicted"/>
<dbReference type="Gene3D" id="3.30.360.10">
    <property type="entry name" value="Dihydrodipicolinate Reductase, domain 2"/>
    <property type="match status" value="1"/>
</dbReference>